<evidence type="ECO:0008006" key="5">
    <source>
        <dbReference type="Google" id="ProtNLM"/>
    </source>
</evidence>
<dbReference type="Proteomes" id="UP000284706">
    <property type="component" value="Unassembled WGS sequence"/>
</dbReference>
<evidence type="ECO:0000256" key="2">
    <source>
        <dbReference type="SAM" id="SignalP"/>
    </source>
</evidence>
<comment type="caution">
    <text evidence="3">The sequence shown here is derived from an EMBL/GenBank/DDBJ whole genome shotgun (WGS) entry which is preliminary data.</text>
</comment>
<reference evidence="3 4" key="1">
    <citation type="journal article" date="2018" name="Evol. Lett.">
        <title>Horizontal gene cluster transfer increased hallucinogenic mushroom diversity.</title>
        <authorList>
            <person name="Reynolds H.T."/>
            <person name="Vijayakumar V."/>
            <person name="Gluck-Thaler E."/>
            <person name="Korotkin H.B."/>
            <person name="Matheny P.B."/>
            <person name="Slot J.C."/>
        </authorList>
    </citation>
    <scope>NUCLEOTIDE SEQUENCE [LARGE SCALE GENOMIC DNA]</scope>
    <source>
        <strain evidence="3 4">SRW20</strain>
    </source>
</reference>
<dbReference type="InParanoid" id="A0A409Y320"/>
<feature type="region of interest" description="Disordered" evidence="1">
    <location>
        <begin position="137"/>
        <end position="176"/>
    </location>
</feature>
<feature type="signal peptide" evidence="2">
    <location>
        <begin position="1"/>
        <end position="20"/>
    </location>
</feature>
<organism evidence="3 4">
    <name type="scientific">Gymnopilus dilepis</name>
    <dbReference type="NCBI Taxonomy" id="231916"/>
    <lineage>
        <taxon>Eukaryota</taxon>
        <taxon>Fungi</taxon>
        <taxon>Dikarya</taxon>
        <taxon>Basidiomycota</taxon>
        <taxon>Agaricomycotina</taxon>
        <taxon>Agaricomycetes</taxon>
        <taxon>Agaricomycetidae</taxon>
        <taxon>Agaricales</taxon>
        <taxon>Agaricineae</taxon>
        <taxon>Hymenogastraceae</taxon>
        <taxon>Gymnopilus</taxon>
    </lineage>
</organism>
<proteinExistence type="predicted"/>
<dbReference type="AlphaFoldDB" id="A0A409Y320"/>
<keyword evidence="4" id="KW-1185">Reference proteome</keyword>
<feature type="compositionally biased region" description="Low complexity" evidence="1">
    <location>
        <begin position="153"/>
        <end position="167"/>
    </location>
</feature>
<gene>
    <name evidence="3" type="ORF">CVT26_006585</name>
</gene>
<feature type="chain" id="PRO_5019444400" description="Pectate lyase" evidence="2">
    <location>
        <begin position="21"/>
        <end position="252"/>
    </location>
</feature>
<evidence type="ECO:0000256" key="1">
    <source>
        <dbReference type="SAM" id="MobiDB-lite"/>
    </source>
</evidence>
<evidence type="ECO:0000313" key="4">
    <source>
        <dbReference type="Proteomes" id="UP000284706"/>
    </source>
</evidence>
<dbReference type="EMBL" id="NHYE01001261">
    <property type="protein sequence ID" value="PPQ97351.1"/>
    <property type="molecule type" value="Genomic_DNA"/>
</dbReference>
<sequence>MVKIAVSVIVAALLSAPVLGRPVPSEGLQARNHCVINNNGVKQSIQVAPGQDCSVFNNNGAGGSQSASCSGDDCNIVENGDGSVSVSASSVGRRKRRDLSGRAIVQGLKARSETCTITINGVTKTINLQPGQPCVANANSGFGGDDSGDDANDGAGADDSGDNVNDNESPNLTPPSLFMNSNSIFNGADGDNASCSGDNCSIIDNGDGSVSVSASSFGSVASLDRPCNFRTVLTCSRKRDFSDFFGLVIFNS</sequence>
<accession>A0A409Y320</accession>
<protein>
    <recommendedName>
        <fullName evidence="5">Pectate lyase</fullName>
    </recommendedName>
</protein>
<keyword evidence="2" id="KW-0732">Signal</keyword>
<name>A0A409Y320_9AGAR</name>
<evidence type="ECO:0000313" key="3">
    <source>
        <dbReference type="EMBL" id="PPQ97351.1"/>
    </source>
</evidence>